<reference evidence="1 2" key="1">
    <citation type="submission" date="2016-08" db="EMBL/GenBank/DDBJ databases">
        <title>A Parts List for Fungal Cellulosomes Revealed by Comparative Genomics.</title>
        <authorList>
            <consortium name="DOE Joint Genome Institute"/>
            <person name="Haitjema C.H."/>
            <person name="Gilmore S.P."/>
            <person name="Henske J.K."/>
            <person name="Solomon K.V."/>
            <person name="De Groot R."/>
            <person name="Kuo A."/>
            <person name="Mondo S.J."/>
            <person name="Salamov A.A."/>
            <person name="Labutti K."/>
            <person name="Zhao Z."/>
            <person name="Chiniquy J."/>
            <person name="Barry K."/>
            <person name="Brewer H.M."/>
            <person name="Purvine S.O."/>
            <person name="Wright A.T."/>
            <person name="Boxma B."/>
            <person name="Van Alen T."/>
            <person name="Hackstein J.H."/>
            <person name="Baker S.E."/>
            <person name="Grigoriev I.V."/>
            <person name="O'Malley M.A."/>
        </authorList>
    </citation>
    <scope>NUCLEOTIDE SEQUENCE [LARGE SCALE GENOMIC DNA]</scope>
    <source>
        <strain evidence="1 2">S4</strain>
    </source>
</reference>
<reference evidence="1 2" key="2">
    <citation type="submission" date="2016-08" db="EMBL/GenBank/DDBJ databases">
        <title>Pervasive Adenine N6-methylation of Active Genes in Fungi.</title>
        <authorList>
            <consortium name="DOE Joint Genome Institute"/>
            <person name="Mondo S.J."/>
            <person name="Dannebaum R.O."/>
            <person name="Kuo R.C."/>
            <person name="Labutti K."/>
            <person name="Haridas S."/>
            <person name="Kuo A."/>
            <person name="Salamov A."/>
            <person name="Ahrendt S.R."/>
            <person name="Lipzen A."/>
            <person name="Sullivan W."/>
            <person name="Andreopoulos W.B."/>
            <person name="Clum A."/>
            <person name="Lindquist E."/>
            <person name="Daum C."/>
            <person name="Ramamoorthy G.K."/>
            <person name="Gryganskyi A."/>
            <person name="Culley D."/>
            <person name="Magnuson J.K."/>
            <person name="James T.Y."/>
            <person name="O'Malley M.A."/>
            <person name="Stajich J.E."/>
            <person name="Spatafora J.W."/>
            <person name="Visel A."/>
            <person name="Grigoriev I.V."/>
        </authorList>
    </citation>
    <scope>NUCLEOTIDE SEQUENCE [LARGE SCALE GENOMIC DNA]</scope>
    <source>
        <strain evidence="1 2">S4</strain>
    </source>
</reference>
<dbReference type="EMBL" id="MCFG01000107">
    <property type="protein sequence ID" value="ORX81947.1"/>
    <property type="molecule type" value="Genomic_DNA"/>
</dbReference>
<accession>A0A1Y1X870</accession>
<keyword evidence="2" id="KW-1185">Reference proteome</keyword>
<comment type="caution">
    <text evidence="1">The sequence shown here is derived from an EMBL/GenBank/DDBJ whole genome shotgun (WGS) entry which is preliminary data.</text>
</comment>
<dbReference type="AlphaFoldDB" id="A0A1Y1X870"/>
<sequence length="350" mass="41143">MNVYLSDDSYYSNESDSQTENSKFERLINFDDSSSIKPKALILTRRNTLNLGQNNIFDPYGFIICDYYIFFSLLYSWIENWTFFEAIILLFCQSLYYCVRKGCPLSSILFNLFINDILNNCENLGIIIGDKHCCGVFKKCTTMVIKPMSFTEPPNYLEPTFYLNMYIIPKVTCYTYLGILFSNDLSLEPIIDKIHNSFLLAYKKKILQSYVISKPLYYVPILSLKTFRYLLSQEFVLLDRINRFSSWAVKSSALMDRLKNESVSIKLIRLCCGYVYDLKIAFKSEKVSKECPSYCPCYQQGHQSFEHWIVYCPFFSLIRWNSLDFINDLFITFTDKIKRDTLYIIITPQP</sequence>
<organism evidence="1 2">
    <name type="scientific">Anaeromyces robustus</name>
    <dbReference type="NCBI Taxonomy" id="1754192"/>
    <lineage>
        <taxon>Eukaryota</taxon>
        <taxon>Fungi</taxon>
        <taxon>Fungi incertae sedis</taxon>
        <taxon>Chytridiomycota</taxon>
        <taxon>Chytridiomycota incertae sedis</taxon>
        <taxon>Neocallimastigomycetes</taxon>
        <taxon>Neocallimastigales</taxon>
        <taxon>Neocallimastigaceae</taxon>
        <taxon>Anaeromyces</taxon>
    </lineage>
</organism>
<evidence type="ECO:0000313" key="1">
    <source>
        <dbReference type="EMBL" id="ORX81947.1"/>
    </source>
</evidence>
<evidence type="ECO:0000313" key="2">
    <source>
        <dbReference type="Proteomes" id="UP000193944"/>
    </source>
</evidence>
<proteinExistence type="predicted"/>
<name>A0A1Y1X870_9FUNG</name>
<gene>
    <name evidence="1" type="ORF">BCR32DRAFT_279342</name>
</gene>
<protein>
    <submittedName>
        <fullName evidence="1">Uncharacterized protein</fullName>
    </submittedName>
</protein>
<dbReference type="Proteomes" id="UP000193944">
    <property type="component" value="Unassembled WGS sequence"/>
</dbReference>